<sequence>MAKRWQRTKDTHLRDHTPHLHPQKYDKEEKFHWEAGKVGYEDSNVLFTTLHDEYNSFKCAISDPEAWHFDVADVAKTANNNDEFLALLKKRQEQRFDEIQTAWRKTKVRLMSNPACWDMPPPKAVLWKNFGGIGRNFSYDNLVTFFGSYGTDNESAAQPQLAIDFEGVPSQPPQPRRQPKGNMATSSGGSKSSSRAPKSKRRGTSGHDGVRRSARLRERAEKARRLARLKQDFLAFGPELLATTTVFGYSLSSHCIWPNVMGLVAGSTAIAEHLIHYYQETRSHTTF</sequence>
<protein>
    <submittedName>
        <fullName evidence="2">Pc16g08540 protein</fullName>
    </submittedName>
</protein>
<evidence type="ECO:0000256" key="1">
    <source>
        <dbReference type="SAM" id="MobiDB-lite"/>
    </source>
</evidence>
<dbReference type="EMBL" id="AM920431">
    <property type="protein sequence ID" value="CAP93524.1"/>
    <property type="molecule type" value="Genomic_DNA"/>
</dbReference>
<dbReference type="HOGENOM" id="CLU_970113_0_0_1"/>
<dbReference type="eggNOG" id="ENOG502T0H9">
    <property type="taxonomic scope" value="Eukaryota"/>
</dbReference>
<evidence type="ECO:0000313" key="3">
    <source>
        <dbReference type="Proteomes" id="UP000000724"/>
    </source>
</evidence>
<reference evidence="2 3" key="1">
    <citation type="journal article" date="2008" name="Nat. Biotechnol.">
        <title>Genome sequencing and analysis of the filamentous fungus Penicillium chrysogenum.</title>
        <authorList>
            <person name="van den Berg M.A."/>
            <person name="Albang R."/>
            <person name="Albermann K."/>
            <person name="Badger J.H."/>
            <person name="Daran J.-M."/>
            <person name="Driessen A.J.M."/>
            <person name="Garcia-Estrada C."/>
            <person name="Fedorova N.D."/>
            <person name="Harris D.M."/>
            <person name="Heijne W.H.M."/>
            <person name="Joardar V.S."/>
            <person name="Kiel J.A.K.W."/>
            <person name="Kovalchuk A."/>
            <person name="Martin J.F."/>
            <person name="Nierman W.C."/>
            <person name="Nijland J.G."/>
            <person name="Pronk J.T."/>
            <person name="Roubos J.A."/>
            <person name="van der Klei I.J."/>
            <person name="van Peij N.N.M.E."/>
            <person name="Veenhuis M."/>
            <person name="von Doehren H."/>
            <person name="Wagner C."/>
            <person name="Wortman J.R."/>
            <person name="Bovenberg R.A.L."/>
        </authorList>
    </citation>
    <scope>NUCLEOTIDE SEQUENCE [LARGE SCALE GENOMIC DNA]</scope>
    <source>
        <strain evidence="3">ATCC 28089 / DSM 1075 / NRRL 1951 / Wisconsin 54-1255</strain>
    </source>
</reference>
<dbReference type="VEuPathDB" id="FungiDB:PCH_Pc16g08540"/>
<feature type="compositionally biased region" description="Basic and acidic residues" evidence="1">
    <location>
        <begin position="7"/>
        <end position="21"/>
    </location>
</feature>
<feature type="compositionally biased region" description="Low complexity" evidence="1">
    <location>
        <begin position="186"/>
        <end position="196"/>
    </location>
</feature>
<organism evidence="2 3">
    <name type="scientific">Penicillium rubens (strain ATCC 28089 / DSM 1075 / NRRL 1951 / Wisconsin 54-1255)</name>
    <name type="common">Penicillium chrysogenum</name>
    <dbReference type="NCBI Taxonomy" id="500485"/>
    <lineage>
        <taxon>Eukaryota</taxon>
        <taxon>Fungi</taxon>
        <taxon>Dikarya</taxon>
        <taxon>Ascomycota</taxon>
        <taxon>Pezizomycotina</taxon>
        <taxon>Eurotiomycetes</taxon>
        <taxon>Eurotiomycetidae</taxon>
        <taxon>Eurotiales</taxon>
        <taxon>Aspergillaceae</taxon>
        <taxon>Penicillium</taxon>
        <taxon>Penicillium chrysogenum species complex</taxon>
    </lineage>
</organism>
<proteinExistence type="predicted"/>
<dbReference type="Proteomes" id="UP000000724">
    <property type="component" value="Contig Pc00c16"/>
</dbReference>
<name>B6H8J3_PENRW</name>
<feature type="region of interest" description="Disordered" evidence="1">
    <location>
        <begin position="1"/>
        <end position="21"/>
    </location>
</feature>
<dbReference type="BioCyc" id="PCHR:PC16G08540-MONOMER"/>
<gene>
    <name evidence="2" type="ORF">Pc16g08540</name>
    <name evidence="2" type="ORF">PCH_Pc16g08540</name>
</gene>
<evidence type="ECO:0000313" key="2">
    <source>
        <dbReference type="EMBL" id="CAP93524.1"/>
    </source>
</evidence>
<dbReference type="AlphaFoldDB" id="B6H8J3"/>
<feature type="region of interest" description="Disordered" evidence="1">
    <location>
        <begin position="165"/>
        <end position="219"/>
    </location>
</feature>
<dbReference type="OMA" id="FKCAISD"/>
<accession>B6H8J3</accession>
<keyword evidence="3" id="KW-1185">Reference proteome</keyword>
<dbReference type="OrthoDB" id="4366798at2759"/>
<feature type="compositionally biased region" description="Basic and acidic residues" evidence="1">
    <location>
        <begin position="208"/>
        <end position="219"/>
    </location>
</feature>